<keyword evidence="1" id="KW-0812">Transmembrane</keyword>
<gene>
    <name evidence="2" type="ORF">PSH88_19455</name>
</gene>
<dbReference type="Pfam" id="PF16937">
    <property type="entry name" value="T3SS_HrpK1"/>
    <property type="match status" value="1"/>
</dbReference>
<accession>A0ABY9GL67</accession>
<protein>
    <submittedName>
        <fullName evidence="2">Type III effector HrpK domain-containing protein</fullName>
    </submittedName>
</protein>
<evidence type="ECO:0000313" key="3">
    <source>
        <dbReference type="Proteomes" id="UP001230768"/>
    </source>
</evidence>
<keyword evidence="3" id="KW-1185">Reference proteome</keyword>
<reference evidence="2 3" key="1">
    <citation type="submission" date="2023-02" db="EMBL/GenBank/DDBJ databases">
        <title>Evolution of Hrp T3SS in non-pathogenic Pseudomonas fluorescens.</title>
        <authorList>
            <person name="Liao K."/>
            <person name="Wei H."/>
            <person name="Gu Y."/>
        </authorList>
    </citation>
    <scope>NUCLEOTIDE SEQUENCE [LARGE SCALE GENOMIC DNA]</scope>
    <source>
        <strain evidence="2 3">FP607</strain>
    </source>
</reference>
<dbReference type="InterPro" id="IPR031613">
    <property type="entry name" value="HrpK"/>
</dbReference>
<organism evidence="2 3">
    <name type="scientific">Pseudomonas wuhanensis</name>
    <dbReference type="NCBI Taxonomy" id="2954098"/>
    <lineage>
        <taxon>Bacteria</taxon>
        <taxon>Pseudomonadati</taxon>
        <taxon>Pseudomonadota</taxon>
        <taxon>Gammaproteobacteria</taxon>
        <taxon>Pseudomonadales</taxon>
        <taxon>Pseudomonadaceae</taxon>
        <taxon>Pseudomonas</taxon>
    </lineage>
</organism>
<sequence length="734" mass="77335">MHISNAASNGTVLPGMPLEPMVPVVQGTPGNVHPNAVHFGQSSAKQALVNEPIKTSFDVLVKRLLGIESSAPQHRVASPSATEPALRTMLNPPAIALGNAAPASTPVKSTANDFLDSSKYSSPDELQRWSPLVAGLLPEQREQAAKELNRPIAAARMAADKGPDAQKAMQFINENPALKTAIDTAKRGGKADGKISDGDLKSFAKKMQSAADDADKTLAQFQKDNPDADPQSLQMVRSASLLQANSPLTTAAGPKEVSGNSKVDKYTNVEGLKAMEGNPGLSVVLKQASKTFLQPGFLDLIDKGGDEGKALATSPKDNQFDASNISRWIKTQAPTNEGEFAGMLSDAATLNAVAGVDISALDANIFKRPQDYSGQQKAAVMVKLQQTEQSVIAGQGLRKTGKTEEALAEKIGQLQADPDVRAYMNNAVPSQERALIASDPALGRAVKDQMVNLRSGQALRSEMNTADKAAKADQARPDYSRAINGQAAQLQMQRDLLGPDASLPTAQQIISHRPDIQGSLKNSYEANFSRGQALKHSLAHKDADPARSLQQVDAQRAIYDSVLPGDFTQAQQARYVDSTFTQLRGADKGREWLGQLINGTQAPVTNNSPPDARNRAEKLKDGYDATKAGLSTAKQGIDAARSIAGREASAGLGRMAGAVGGRVVGMVAGHAAGLAAASAIGVAAGPVGWVIEAVIGLGLGIAAIVEAVKKHDMQKKFDRNVDPTLDQFGIPKAH</sequence>
<evidence type="ECO:0000313" key="2">
    <source>
        <dbReference type="EMBL" id="WLI16497.1"/>
    </source>
</evidence>
<keyword evidence="1" id="KW-1133">Transmembrane helix</keyword>
<dbReference type="EMBL" id="CP117430">
    <property type="protein sequence ID" value="WLI16497.1"/>
    <property type="molecule type" value="Genomic_DNA"/>
</dbReference>
<proteinExistence type="predicted"/>
<dbReference type="RefSeq" id="WP_305422148.1">
    <property type="nucleotide sequence ID" value="NZ_CP117430.1"/>
</dbReference>
<evidence type="ECO:0000256" key="1">
    <source>
        <dbReference type="SAM" id="Phobius"/>
    </source>
</evidence>
<feature type="transmembrane region" description="Helical" evidence="1">
    <location>
        <begin position="689"/>
        <end position="708"/>
    </location>
</feature>
<dbReference type="Proteomes" id="UP001230768">
    <property type="component" value="Chromosome"/>
</dbReference>
<name>A0ABY9GL67_9PSED</name>
<keyword evidence="1" id="KW-0472">Membrane</keyword>